<dbReference type="PANTHER" id="PTHR35609">
    <property type="entry name" value="MACRO DOMAIN-CONTAINING PROTEIN"/>
    <property type="match status" value="1"/>
</dbReference>
<evidence type="ECO:0000313" key="1">
    <source>
        <dbReference type="EMBL" id="MDP5137953.1"/>
    </source>
</evidence>
<proteinExistence type="predicted"/>
<dbReference type="PANTHER" id="PTHR35609:SF1">
    <property type="entry name" value="MACRO DOMAIN-CONTAINING PROTEIN"/>
    <property type="match status" value="1"/>
</dbReference>
<comment type="caution">
    <text evidence="1">The sequence shown here is derived from an EMBL/GenBank/DDBJ whole genome shotgun (WGS) entry which is preliminary data.</text>
</comment>
<dbReference type="Proteomes" id="UP001231109">
    <property type="component" value="Unassembled WGS sequence"/>
</dbReference>
<evidence type="ECO:0000313" key="2">
    <source>
        <dbReference type="Proteomes" id="UP001231109"/>
    </source>
</evidence>
<accession>A0ABT9I3L1</accession>
<sequence length="151" mass="16498">MWFEQLTGFTEQGAAQVRQMMSLENGVLTSRANGASFKVGHFVTPSLAELMIDAKAILRSSASEAKSSTVQEVIADVQSLHTDSQSTGALFQVASQFNLLEMVSPTVAPDSGVTDYQFDRKQGPRLCYGMRCRAYLPQQARTRNGSVISRT</sequence>
<dbReference type="RefSeq" id="WP_305977146.1">
    <property type="nucleotide sequence ID" value="NZ_JAPJDZ010000080.1"/>
</dbReference>
<organism evidence="1 2">
    <name type="scientific">Rheinheimera baltica</name>
    <dbReference type="NCBI Taxonomy" id="67576"/>
    <lineage>
        <taxon>Bacteria</taxon>
        <taxon>Pseudomonadati</taxon>
        <taxon>Pseudomonadota</taxon>
        <taxon>Gammaproteobacteria</taxon>
        <taxon>Chromatiales</taxon>
        <taxon>Chromatiaceae</taxon>
        <taxon>Rheinheimera</taxon>
    </lineage>
</organism>
<name>A0ABT9I3L1_9GAMM</name>
<dbReference type="EMBL" id="JAPJDZ010000080">
    <property type="protein sequence ID" value="MDP5137953.1"/>
    <property type="molecule type" value="Genomic_DNA"/>
</dbReference>
<keyword evidence="2" id="KW-1185">Reference proteome</keyword>
<gene>
    <name evidence="1" type="ORF">ORJ04_18540</name>
</gene>
<protein>
    <submittedName>
        <fullName evidence="1">Uncharacterized protein</fullName>
    </submittedName>
</protein>
<reference evidence="1 2" key="1">
    <citation type="submission" date="2022-11" db="EMBL/GenBank/DDBJ databases">
        <title>Viruses from the air-sea interface of a natural surface slick.</title>
        <authorList>
            <person name="Rahlff J."/>
            <person name="Holmfeldt K."/>
        </authorList>
    </citation>
    <scope>NUCLEOTIDE SEQUENCE [LARGE SCALE GENOMIC DNA]</scope>
    <source>
        <strain evidence="1 2">SMS4</strain>
    </source>
</reference>